<dbReference type="PROSITE" id="PS00821">
    <property type="entry name" value="CYTO_HEME_LYASE_1"/>
    <property type="match status" value="1"/>
</dbReference>
<dbReference type="Proteomes" id="UP001292079">
    <property type="component" value="Unassembled WGS sequence"/>
</dbReference>
<gene>
    <name evidence="12" type="ORF">MN116_000933</name>
</gene>
<evidence type="ECO:0000256" key="5">
    <source>
        <dbReference type="ARBA" id="ARBA00022792"/>
    </source>
</evidence>
<dbReference type="GO" id="GO:0004408">
    <property type="term" value="F:holocytochrome-c synthase activity"/>
    <property type="evidence" value="ECO:0007669"/>
    <property type="project" value="UniProtKB-EC"/>
</dbReference>
<evidence type="ECO:0000256" key="6">
    <source>
        <dbReference type="ARBA" id="ARBA00023004"/>
    </source>
</evidence>
<keyword evidence="13" id="KW-1185">Reference proteome</keyword>
<keyword evidence="9 11" id="KW-0456">Lyase</keyword>
<evidence type="ECO:0000256" key="9">
    <source>
        <dbReference type="ARBA" id="ARBA00023239"/>
    </source>
</evidence>
<protein>
    <recommendedName>
        <fullName evidence="11">Holocytochrome c-type synthase</fullName>
        <ecNumber evidence="11">4.4.1.17</ecNumber>
    </recommendedName>
</protein>
<evidence type="ECO:0000256" key="2">
    <source>
        <dbReference type="ARBA" id="ARBA00007255"/>
    </source>
</evidence>
<comment type="catalytic activity">
    <reaction evidence="10">
        <text>holo-[cytochrome c] = apo-[cytochrome c] + heme b</text>
        <dbReference type="Rhea" id="RHEA:22648"/>
        <dbReference type="Rhea" id="RHEA-COMP:10725"/>
        <dbReference type="Rhea" id="RHEA-COMP:10726"/>
        <dbReference type="ChEBI" id="CHEBI:29950"/>
        <dbReference type="ChEBI" id="CHEBI:60344"/>
        <dbReference type="ChEBI" id="CHEBI:83739"/>
        <dbReference type="EC" id="4.4.1.17"/>
    </reaction>
    <physiologicalReaction direction="right-to-left" evidence="10">
        <dbReference type="Rhea" id="RHEA:22650"/>
    </physiologicalReaction>
</comment>
<comment type="similarity">
    <text evidence="2 11">Belongs to the cytochrome c-type heme lyase family.</text>
</comment>
<dbReference type="InterPro" id="IPR000511">
    <property type="entry name" value="Holocyt_c/c1_synthase"/>
</dbReference>
<organism evidence="12 13">
    <name type="scientific">Schistosoma mekongi</name>
    <name type="common">Parasitic worm</name>
    <dbReference type="NCBI Taxonomy" id="38744"/>
    <lineage>
        <taxon>Eukaryota</taxon>
        <taxon>Metazoa</taxon>
        <taxon>Spiralia</taxon>
        <taxon>Lophotrochozoa</taxon>
        <taxon>Platyhelminthes</taxon>
        <taxon>Trematoda</taxon>
        <taxon>Digenea</taxon>
        <taxon>Strigeidida</taxon>
        <taxon>Schistosomatoidea</taxon>
        <taxon>Schistosomatidae</taxon>
        <taxon>Schistosoma</taxon>
    </lineage>
</organism>
<dbReference type="PANTHER" id="PTHR12743">
    <property type="entry name" value="CYTOCHROME C1 HEME LYASE"/>
    <property type="match status" value="1"/>
</dbReference>
<comment type="caution">
    <text evidence="12">The sequence shown here is derived from an EMBL/GenBank/DDBJ whole genome shotgun (WGS) entry which is preliminary data.</text>
</comment>
<keyword evidence="4 11" id="KW-0479">Metal-binding</keyword>
<keyword evidence="7 11" id="KW-0496">Mitochondrion</keyword>
<dbReference type="Pfam" id="PF01265">
    <property type="entry name" value="Cyto_heme_lyase"/>
    <property type="match status" value="1"/>
</dbReference>
<evidence type="ECO:0000256" key="4">
    <source>
        <dbReference type="ARBA" id="ARBA00022723"/>
    </source>
</evidence>
<evidence type="ECO:0000256" key="10">
    <source>
        <dbReference type="ARBA" id="ARBA00023944"/>
    </source>
</evidence>
<evidence type="ECO:0000256" key="3">
    <source>
        <dbReference type="ARBA" id="ARBA00022617"/>
    </source>
</evidence>
<dbReference type="PROSITE" id="PS00822">
    <property type="entry name" value="CYTO_HEME_LYASE_2"/>
    <property type="match status" value="1"/>
</dbReference>
<dbReference type="GO" id="GO:0046872">
    <property type="term" value="F:metal ion binding"/>
    <property type="evidence" value="ECO:0007669"/>
    <property type="project" value="UniProtKB-KW"/>
</dbReference>
<evidence type="ECO:0000313" key="13">
    <source>
        <dbReference type="Proteomes" id="UP001292079"/>
    </source>
</evidence>
<dbReference type="EC" id="4.4.1.17" evidence="11"/>
<reference evidence="12" key="1">
    <citation type="submission" date="2022-04" db="EMBL/GenBank/DDBJ databases">
        <authorList>
            <person name="Xu L."/>
            <person name="Lv Z."/>
        </authorList>
    </citation>
    <scope>NUCLEOTIDE SEQUENCE</scope>
    <source>
        <strain evidence="12">LV_2022a</strain>
    </source>
</reference>
<name>A0AAE1ZLN4_SCHME</name>
<sequence length="226" mass="26025">MGLISFRSQQVNQGKKIIAESSVGKGNECPMNHGRDNDIKPEDMNNIIHIHNVNNELAWREILKWEALHADECMTPKLRRFAGDAKNYSPRSRIRQLMGVCTELPFDRHDWVVDRCGKEVRYVIDYYDGGSVDEACQFAILDVRPALDSFGAFWDRVQVAWMRFTSLDPPQKPHPKYTTFPIKQEETNYKIIELGLVFLILRQLRKYSPLIESELKLGVVLTGSGD</sequence>
<reference evidence="12" key="2">
    <citation type="journal article" date="2023" name="Infect Dis Poverty">
        <title>Chromosome-scale genome of the human blood fluke Schistosoma mekongi and its implications for public health.</title>
        <authorList>
            <person name="Zhou M."/>
            <person name="Xu L."/>
            <person name="Xu D."/>
            <person name="Chen W."/>
            <person name="Khan J."/>
            <person name="Hu Y."/>
            <person name="Huang H."/>
            <person name="Wei H."/>
            <person name="Zhang Y."/>
            <person name="Chusongsang P."/>
            <person name="Tanasarnprasert K."/>
            <person name="Hu X."/>
            <person name="Limpanont Y."/>
            <person name="Lv Z."/>
        </authorList>
    </citation>
    <scope>NUCLEOTIDE SEQUENCE</scope>
    <source>
        <strain evidence="12">LV_2022a</strain>
    </source>
</reference>
<evidence type="ECO:0000256" key="11">
    <source>
        <dbReference type="RuleBase" id="RU363130"/>
    </source>
</evidence>
<evidence type="ECO:0000256" key="7">
    <source>
        <dbReference type="ARBA" id="ARBA00023128"/>
    </source>
</evidence>
<dbReference type="PANTHER" id="PTHR12743:SF0">
    <property type="entry name" value="HOLOCYTOCHROME C-TYPE SYNTHASE"/>
    <property type="match status" value="1"/>
</dbReference>
<accession>A0AAE1ZLN4</accession>
<keyword evidence="6 11" id="KW-0408">Iron</keyword>
<keyword evidence="3 11" id="KW-0349">Heme</keyword>
<keyword evidence="5 11" id="KW-0999">Mitochondrion inner membrane</keyword>
<comment type="subcellular location">
    <subcellularLocation>
        <location evidence="1 11">Mitochondrion inner membrane</location>
    </subcellularLocation>
</comment>
<dbReference type="GO" id="GO:0005743">
    <property type="term" value="C:mitochondrial inner membrane"/>
    <property type="evidence" value="ECO:0007669"/>
    <property type="project" value="UniProtKB-SubCell"/>
</dbReference>
<proteinExistence type="inferred from homology"/>
<evidence type="ECO:0000313" key="12">
    <source>
        <dbReference type="EMBL" id="KAK4475664.1"/>
    </source>
</evidence>
<evidence type="ECO:0000256" key="8">
    <source>
        <dbReference type="ARBA" id="ARBA00023136"/>
    </source>
</evidence>
<comment type="function">
    <text evidence="11">Lyase that catalyzes the covalent linking of the heme group to the cytochrome C apoprotein to produce the mature functional cytochrome.</text>
</comment>
<dbReference type="AlphaFoldDB" id="A0AAE1ZLN4"/>
<keyword evidence="8 11" id="KW-0472">Membrane</keyword>
<evidence type="ECO:0000256" key="1">
    <source>
        <dbReference type="ARBA" id="ARBA00004273"/>
    </source>
</evidence>
<dbReference type="EMBL" id="JALJAT010000001">
    <property type="protein sequence ID" value="KAK4475664.1"/>
    <property type="molecule type" value="Genomic_DNA"/>
</dbReference>